<dbReference type="SUPFAM" id="SSF52151">
    <property type="entry name" value="FabD/lysophospholipase-like"/>
    <property type="match status" value="1"/>
</dbReference>
<dbReference type="SMART" id="SM00822">
    <property type="entry name" value="PKS_KR"/>
    <property type="match status" value="1"/>
</dbReference>
<dbReference type="CDD" id="cd08952">
    <property type="entry name" value="KR_1_SDR_x"/>
    <property type="match status" value="1"/>
</dbReference>
<dbReference type="InterPro" id="IPR014043">
    <property type="entry name" value="Acyl_transferase_dom"/>
</dbReference>
<dbReference type="InterPro" id="IPR020841">
    <property type="entry name" value="PKS_Beta-ketoAc_synthase_dom"/>
</dbReference>
<proteinExistence type="predicted"/>
<dbReference type="SMART" id="SM00823">
    <property type="entry name" value="PKS_PP"/>
    <property type="match status" value="1"/>
</dbReference>
<dbReference type="SMART" id="SM01294">
    <property type="entry name" value="PKS_PP_betabranch"/>
    <property type="match status" value="1"/>
</dbReference>
<feature type="domain" description="Carrier" evidence="8">
    <location>
        <begin position="1423"/>
        <end position="1498"/>
    </location>
</feature>
<dbReference type="PANTHER" id="PTHR43775:SF51">
    <property type="entry name" value="INACTIVE PHENOLPHTHIOCEROL SYNTHESIS POLYKETIDE SYNTHASE TYPE I PKS1-RELATED"/>
    <property type="match status" value="1"/>
</dbReference>
<dbReference type="CDD" id="cd00833">
    <property type="entry name" value="PKS"/>
    <property type="match status" value="1"/>
</dbReference>
<dbReference type="PROSITE" id="PS52004">
    <property type="entry name" value="KS3_2"/>
    <property type="match status" value="1"/>
</dbReference>
<evidence type="ECO:0000256" key="4">
    <source>
        <dbReference type="ARBA" id="ARBA00022679"/>
    </source>
</evidence>
<dbReference type="Pfam" id="PF02801">
    <property type="entry name" value="Ketoacyl-synt_C"/>
    <property type="match status" value="1"/>
</dbReference>
<dbReference type="InterPro" id="IPR020806">
    <property type="entry name" value="PKS_PP-bd"/>
</dbReference>
<organism evidence="10">
    <name type="scientific">Salinispora mooreana</name>
    <dbReference type="NCBI Taxonomy" id="999545"/>
    <lineage>
        <taxon>Bacteria</taxon>
        <taxon>Bacillati</taxon>
        <taxon>Actinomycetota</taxon>
        <taxon>Actinomycetes</taxon>
        <taxon>Micromonosporales</taxon>
        <taxon>Micromonosporaceae</taxon>
        <taxon>Salinispora</taxon>
    </lineage>
</organism>
<dbReference type="Gene3D" id="3.40.50.720">
    <property type="entry name" value="NAD(P)-binding Rossmann-like Domain"/>
    <property type="match status" value="1"/>
</dbReference>
<dbReference type="Pfam" id="PF08990">
    <property type="entry name" value="Docking"/>
    <property type="match status" value="1"/>
</dbReference>
<dbReference type="SMART" id="SM00827">
    <property type="entry name" value="PKS_AT"/>
    <property type="match status" value="1"/>
</dbReference>
<reference evidence="10" key="1">
    <citation type="journal article" date="2015" name="ChemBioChem">
        <title>Salinipyrone and Pacificanone Are Biosynthetic By-products of the Rosamicin Polyketide Synthase.</title>
        <authorList>
            <person name="Moore B.S."/>
            <person name="Awakawa T."/>
            <person name="Cruesemann M."/>
            <person name="Munguia J."/>
            <person name="Ziemert N."/>
            <person name="Nizet V."/>
            <person name="Fenical W."/>
        </authorList>
    </citation>
    <scope>NUCLEOTIDE SEQUENCE</scope>
    <source>
        <strain evidence="10">CNS-237</strain>
    </source>
</reference>
<keyword evidence="5" id="KW-0045">Antibiotic biosynthesis</keyword>
<dbReference type="InterPro" id="IPR057326">
    <property type="entry name" value="KR_dom"/>
</dbReference>
<dbReference type="InterPro" id="IPR050091">
    <property type="entry name" value="PKS_NRPS_Biosynth_Enz"/>
</dbReference>
<dbReference type="Pfam" id="PF00698">
    <property type="entry name" value="Acyl_transf_1"/>
    <property type="match status" value="1"/>
</dbReference>
<dbReference type="InterPro" id="IPR016039">
    <property type="entry name" value="Thiolase-like"/>
</dbReference>
<dbReference type="SUPFAM" id="SSF55048">
    <property type="entry name" value="Probable ACP-binding domain of malonyl-CoA ACP transacylase"/>
    <property type="match status" value="1"/>
</dbReference>
<dbReference type="FunFam" id="3.40.366.10:FF:000002">
    <property type="entry name" value="Probable polyketide synthase 2"/>
    <property type="match status" value="1"/>
</dbReference>
<dbReference type="GO" id="GO:0031177">
    <property type="term" value="F:phosphopantetheine binding"/>
    <property type="evidence" value="ECO:0007669"/>
    <property type="project" value="InterPro"/>
</dbReference>
<sequence>MTDKDGLDMSNEQKLREYLKWTTAELTRASERLRVVEERAREPIAIVGMACRYPGGVSSPEELWDLVLSGTDAIAPFPDDHGWDGEALYDPDPTAAGRTYCREGGFLDGVGDFDAAFFGTSPREALTMDPQQRLLLETSWEALERAGIPPDSLRGSHTGVFVGAWNDGYTNLAGQPTAELEGHLLTGGVVSFTSGRIAYALGLEGPAMTVDTACSSSLVALHLAVRALRQGECDLVLVGGATVLADPAVFVQFSRQRGLAPDGRCKAFADSANGFGPAEGVGMLVVERLSDAARRGHRVLALVTGTAINQDGASNGLTAPSGPAQERVLRQALVDARLTAADVDAVEAHGTGTRLGDPIEARALMAVYGVERPADRPLWLGSLKSNIGHTQAAAGVGGVIKTVLAMRHGVLPPTLHVDTPTTEVDWSTGRVALLREATPWPEVDRPRRVGVSSFGVSGTNAHVVLEQAPAPAEQPADSVPPPLVIPLVLSGRSTGALAGQARRLRDTLAAAPDTDLAATGLALATTRSVFGHRAVVTATGRQPALDALDRLAAGEPGPTVTTGVAGPTGRTVFVFPGQGTHWAGMAAELLDQSSVFAESMARCEQALLTQTDWKLGDVIQGGPGSPLLERVDVLQPVSWAVMVSLAELWRSIGVEPDAVVGHSQGEIAAAVVCGALTLADAARVVALRSRIIGRVLSGFGGMASVQLPADQVRQRLAEWAGRLDIAAINGPQSTVVAGDADAVTALIAAYEVEGVQARRIPVDYASHSAHVQRLRDELLTALGPITPHPARIPFYSTVDAARIDTTGLDAAYWYRNLRSQVRFADTVGLLLDGGHRAFVEVAAHAVLVPGIQQIGDAAGVRVVAAGSLRRDSGGLDRFLTSAAEVFTQGVAVDWSRALGGTTRTAIDLPTYAFQRQRYWLEPAASSTAATTADGWCYRVGWKRLERADDPLTGRWLLVTGPDESTPLVEAALTARGAQVQHLTVDPATADRASLGALLAAGGSGASGVLSLLGSDRRPHPDHPDVSVGTTATLLLTQAVADAVPTARLWTVTRGALAVAPTEVPDEHQAQVWGLGRVAALELPQLWGGVVDLPVASDEQIWDGLADVLAGAEDQVALRGPAAYGRRLRRAPALPPKRSYRPRGTVLVTGGTGALGTHIARRLAADGAAHLVLTSRRGADTPGAADLVEELRALGAEVTVAACDVADRAAVADLLDGLPVTDPLTAVFHTAGVAHSVPVTETGLPDVAEVFAGKVAGARNLDELTRGYDLDAFVLYSSNAGVWGSGGQSAYGAANAALDALAERRRAEGLTATSIAWGLWGAGGMGEGSAEAYLSRRGLRPMSPEKGVDALLAALDRDETFVAVADVDWDLFTAGFTAFRPSPLIGDLPEVRAVLADSTGQEGASIGSDLLDRLAAADREDCHRILLDLVRRHVAAVLGHSGPEHIDPHAAFREIGFDSLTAVDLAKRLKAAIGVPLPATLVFDHPTTMAVAEHLIGLVQPSPSDGDPHETEVRRALATLPLARLRDAGLLDGLLALAGLRDDAVEGVPGPEGTDAIEELDPDELVRMALGSDDS</sequence>
<dbReference type="GO" id="GO:0004312">
    <property type="term" value="F:fatty acid synthase activity"/>
    <property type="evidence" value="ECO:0007669"/>
    <property type="project" value="TreeGrafter"/>
</dbReference>
<evidence type="ECO:0000256" key="5">
    <source>
        <dbReference type="ARBA" id="ARBA00023194"/>
    </source>
</evidence>
<dbReference type="InterPro" id="IPR001227">
    <property type="entry name" value="Ac_transferase_dom_sf"/>
</dbReference>
<evidence type="ECO:0000259" key="8">
    <source>
        <dbReference type="PROSITE" id="PS50075"/>
    </source>
</evidence>
<dbReference type="SUPFAM" id="SSF51735">
    <property type="entry name" value="NAD(P)-binding Rossmann-fold domains"/>
    <property type="match status" value="2"/>
</dbReference>
<dbReference type="Gene3D" id="3.30.70.3290">
    <property type="match status" value="1"/>
</dbReference>
<dbReference type="InterPro" id="IPR016036">
    <property type="entry name" value="Malonyl_transacylase_ACP-bd"/>
</dbReference>
<keyword evidence="4" id="KW-0808">Transferase</keyword>
<dbReference type="InterPro" id="IPR014030">
    <property type="entry name" value="Ketoacyl_synth_N"/>
</dbReference>
<feature type="domain" description="Ketosynthase family 3 (KS3)" evidence="9">
    <location>
        <begin position="41"/>
        <end position="467"/>
    </location>
</feature>
<dbReference type="Gene3D" id="3.40.366.10">
    <property type="entry name" value="Malonyl-Coenzyme A Acyl Carrier Protein, domain 2"/>
    <property type="match status" value="1"/>
</dbReference>
<dbReference type="InterPro" id="IPR036291">
    <property type="entry name" value="NAD(P)-bd_dom_sf"/>
</dbReference>
<dbReference type="Pfam" id="PF00109">
    <property type="entry name" value="ketoacyl-synt"/>
    <property type="match status" value="1"/>
</dbReference>
<dbReference type="PROSITE" id="PS50075">
    <property type="entry name" value="CARRIER"/>
    <property type="match status" value="1"/>
</dbReference>
<dbReference type="InterPro" id="IPR018201">
    <property type="entry name" value="Ketoacyl_synth_AS"/>
</dbReference>
<evidence type="ECO:0000256" key="3">
    <source>
        <dbReference type="ARBA" id="ARBA00022553"/>
    </source>
</evidence>
<dbReference type="InterPro" id="IPR006162">
    <property type="entry name" value="Ppantetheine_attach_site"/>
</dbReference>
<dbReference type="InterPro" id="IPR036299">
    <property type="entry name" value="Polyketide_synth_docking_sf"/>
</dbReference>
<dbReference type="Pfam" id="PF16197">
    <property type="entry name" value="KAsynt_C_assoc"/>
    <property type="match status" value="1"/>
</dbReference>
<dbReference type="InterPro" id="IPR014031">
    <property type="entry name" value="Ketoacyl_synth_C"/>
</dbReference>
<dbReference type="FunFam" id="1.10.1200.10:FF:000007">
    <property type="entry name" value="Probable polyketide synthase pks17"/>
    <property type="match status" value="1"/>
</dbReference>
<dbReference type="Pfam" id="PF08659">
    <property type="entry name" value="KR"/>
    <property type="match status" value="1"/>
</dbReference>
<accession>A0A0F7C8U1</accession>
<dbReference type="Gene3D" id="1.10.1200.10">
    <property type="entry name" value="ACP-like"/>
    <property type="match status" value="1"/>
</dbReference>
<dbReference type="InterPro" id="IPR036736">
    <property type="entry name" value="ACP-like_sf"/>
</dbReference>
<dbReference type="SMART" id="SM00825">
    <property type="entry name" value="PKS_KS"/>
    <property type="match status" value="1"/>
</dbReference>
<dbReference type="InterPro" id="IPR032821">
    <property type="entry name" value="PKS_assoc"/>
</dbReference>
<dbReference type="Pfam" id="PF00550">
    <property type="entry name" value="PP-binding"/>
    <property type="match status" value="1"/>
</dbReference>
<dbReference type="Gene3D" id="6.10.40.10">
    <property type="match status" value="1"/>
</dbReference>
<dbReference type="SUPFAM" id="SSF53901">
    <property type="entry name" value="Thiolase-like"/>
    <property type="match status" value="1"/>
</dbReference>
<dbReference type="PANTHER" id="PTHR43775">
    <property type="entry name" value="FATTY ACID SYNTHASE"/>
    <property type="match status" value="1"/>
</dbReference>
<dbReference type="GO" id="GO:0006633">
    <property type="term" value="P:fatty acid biosynthetic process"/>
    <property type="evidence" value="ECO:0007669"/>
    <property type="project" value="InterPro"/>
</dbReference>
<gene>
    <name evidence="10" type="primary">spr10</name>
</gene>
<dbReference type="InterPro" id="IPR016035">
    <property type="entry name" value="Acyl_Trfase/lysoPLipase"/>
</dbReference>
<dbReference type="InterPro" id="IPR009081">
    <property type="entry name" value="PP-bd_ACP"/>
</dbReference>
<keyword evidence="3" id="KW-0597">Phosphoprotein</keyword>
<dbReference type="GO" id="GO:0004315">
    <property type="term" value="F:3-oxoacyl-[acyl-carrier-protein] synthase activity"/>
    <property type="evidence" value="ECO:0007669"/>
    <property type="project" value="InterPro"/>
</dbReference>
<dbReference type="FunFam" id="3.40.47.10:FF:000019">
    <property type="entry name" value="Polyketide synthase type I"/>
    <property type="match status" value="1"/>
</dbReference>
<dbReference type="InterPro" id="IPR015083">
    <property type="entry name" value="NorB/c/GfsB-D-like_docking"/>
</dbReference>
<dbReference type="EMBL" id="KP997155">
    <property type="protein sequence ID" value="AKG06378.1"/>
    <property type="molecule type" value="Genomic_DNA"/>
</dbReference>
<name>A0A0F7C8U1_9ACTN</name>
<dbReference type="InterPro" id="IPR013968">
    <property type="entry name" value="PKS_KR"/>
</dbReference>
<evidence type="ECO:0000256" key="1">
    <source>
        <dbReference type="ARBA" id="ARBA00001957"/>
    </source>
</evidence>
<dbReference type="GO" id="GO:0033068">
    <property type="term" value="P:macrolide biosynthetic process"/>
    <property type="evidence" value="ECO:0007669"/>
    <property type="project" value="UniProtKB-ARBA"/>
</dbReference>
<dbReference type="SUPFAM" id="SSF101173">
    <property type="entry name" value="Docking domain B of the erythromycin polyketide synthase (DEBS)"/>
    <property type="match status" value="1"/>
</dbReference>
<evidence type="ECO:0000256" key="7">
    <source>
        <dbReference type="ARBA" id="ARBA00023315"/>
    </source>
</evidence>
<evidence type="ECO:0000256" key="6">
    <source>
        <dbReference type="ARBA" id="ARBA00023268"/>
    </source>
</evidence>
<protein>
    <submittedName>
        <fullName evidence="10">Polyketide synthase type 1</fullName>
    </submittedName>
</protein>
<keyword evidence="6" id="KW-0511">Multifunctional enzyme</keyword>
<dbReference type="SUPFAM" id="SSF47336">
    <property type="entry name" value="ACP-like"/>
    <property type="match status" value="1"/>
</dbReference>
<evidence type="ECO:0000259" key="9">
    <source>
        <dbReference type="PROSITE" id="PS52004"/>
    </source>
</evidence>
<dbReference type="PROSITE" id="PS00606">
    <property type="entry name" value="KS3_1"/>
    <property type="match status" value="1"/>
</dbReference>
<keyword evidence="2" id="KW-0596">Phosphopantetheine</keyword>
<evidence type="ECO:0000256" key="2">
    <source>
        <dbReference type="ARBA" id="ARBA00022450"/>
    </source>
</evidence>
<comment type="cofactor">
    <cofactor evidence="1">
        <name>pantetheine 4'-phosphate</name>
        <dbReference type="ChEBI" id="CHEBI:47942"/>
    </cofactor>
</comment>
<keyword evidence="7" id="KW-0012">Acyltransferase</keyword>
<dbReference type="PROSITE" id="PS00012">
    <property type="entry name" value="PHOSPHOPANTETHEINE"/>
    <property type="match status" value="1"/>
</dbReference>
<dbReference type="Gene3D" id="3.40.47.10">
    <property type="match status" value="1"/>
</dbReference>
<evidence type="ECO:0000313" key="10">
    <source>
        <dbReference type="EMBL" id="AKG06378.1"/>
    </source>
</evidence>